<dbReference type="InterPro" id="IPR011042">
    <property type="entry name" value="6-blade_b-propeller_TolB-like"/>
</dbReference>
<protein>
    <recommendedName>
        <fullName evidence="6">NHL repeat containing protein</fullName>
    </recommendedName>
</protein>
<reference evidence="4" key="1">
    <citation type="submission" date="2020-12" db="EMBL/GenBank/DDBJ databases">
        <title>Desulfobium dissulfuricans gen. nov., sp. nov., a novel mesophilic, sulfate-reducing bacterium isolated from a deep-sea hydrothermal vent.</title>
        <authorList>
            <person name="Hashimoto Y."/>
            <person name="Tame A."/>
            <person name="Sawayama S."/>
            <person name="Miyazaki J."/>
            <person name="Takai K."/>
            <person name="Nakagawa S."/>
        </authorList>
    </citation>
    <scope>NUCLEOTIDE SEQUENCE</scope>
    <source>
        <strain evidence="4">GF1</strain>
    </source>
</reference>
<dbReference type="SUPFAM" id="SSF101898">
    <property type="entry name" value="NHL repeat"/>
    <property type="match status" value="1"/>
</dbReference>
<evidence type="ECO:0000313" key="5">
    <source>
        <dbReference type="Proteomes" id="UP001063350"/>
    </source>
</evidence>
<dbReference type="GO" id="GO:0008270">
    <property type="term" value="F:zinc ion binding"/>
    <property type="evidence" value="ECO:0007669"/>
    <property type="project" value="UniProtKB-KW"/>
</dbReference>
<dbReference type="PANTHER" id="PTHR24104:SF25">
    <property type="entry name" value="PROTEIN LIN-41"/>
    <property type="match status" value="1"/>
</dbReference>
<evidence type="ECO:0000256" key="1">
    <source>
        <dbReference type="ARBA" id="ARBA00022737"/>
    </source>
</evidence>
<gene>
    <name evidence="4" type="ORF">GF1_26660</name>
</gene>
<dbReference type="Gene3D" id="2.120.10.30">
    <property type="entry name" value="TolB, C-terminal domain"/>
    <property type="match status" value="2"/>
</dbReference>
<sequence length="444" mass="49364">MDMSAVNVIVDRYGRLLRPFLLALTLLVLFLPARAQSAEGEENSVAVQVIALLSFDELGEPLRYPSFVTYDHDMDEIYVVGGGKSKIVVYGSNFFPIVSLGPGRGVDAPRGVYIHRDGTIYVCQGKTSDKPGRITLFNPAFFKEDEIALDQIPEAEDFSPRNMVIGLTGKMYVAGQNTRGLLVLDSEGNFSHWLRPMDRIYDPEAFKEATLANMFADETGGAGTDEATAEDLEEEEDTLDMTELLPPGLLPGKAQDYKKERKAGHGPVKVTDVATDREGHIYILSEETSKVYVYSHSEEFLFSFGQKGGSTGKMSRPRGLVVDEEKKAVYVVDYMRHTVLIFDMGGTFMHEFGGMGGAAGWFQYPSSLALTRDGYLLVADLFNQRVQVLDIAFEYKFPLFQNPQNGQQRPEVKTPEEVEEELKKEREQPGEQGPDILQPAPLGQ</sequence>
<evidence type="ECO:0008006" key="6">
    <source>
        <dbReference type="Google" id="ProtNLM"/>
    </source>
</evidence>
<evidence type="ECO:0000313" key="4">
    <source>
        <dbReference type="EMBL" id="BCO10290.1"/>
    </source>
</evidence>
<keyword evidence="1" id="KW-0677">Repeat</keyword>
<dbReference type="InterPro" id="IPR001258">
    <property type="entry name" value="NHL_repeat"/>
</dbReference>
<keyword evidence="5" id="KW-1185">Reference proteome</keyword>
<dbReference type="Pfam" id="PF17170">
    <property type="entry name" value="DUF5128"/>
    <property type="match status" value="1"/>
</dbReference>
<proteinExistence type="predicted"/>
<feature type="region of interest" description="Disordered" evidence="3">
    <location>
        <begin position="403"/>
        <end position="444"/>
    </location>
</feature>
<feature type="repeat" description="NHL" evidence="2">
    <location>
        <begin position="301"/>
        <end position="345"/>
    </location>
</feature>
<dbReference type="KEGG" id="ddu:GF1_26660"/>
<dbReference type="EMBL" id="AP024233">
    <property type="protein sequence ID" value="BCO10290.1"/>
    <property type="molecule type" value="Genomic_DNA"/>
</dbReference>
<evidence type="ECO:0000256" key="3">
    <source>
        <dbReference type="SAM" id="MobiDB-lite"/>
    </source>
</evidence>
<feature type="compositionally biased region" description="Basic and acidic residues" evidence="3">
    <location>
        <begin position="410"/>
        <end position="429"/>
    </location>
</feature>
<dbReference type="PANTHER" id="PTHR24104">
    <property type="entry name" value="E3 UBIQUITIN-PROTEIN LIGASE NHLRC1-RELATED"/>
    <property type="match status" value="1"/>
</dbReference>
<organism evidence="4 5">
    <name type="scientific">Desulfolithobacter dissulfuricans</name>
    <dbReference type="NCBI Taxonomy" id="2795293"/>
    <lineage>
        <taxon>Bacteria</taxon>
        <taxon>Pseudomonadati</taxon>
        <taxon>Thermodesulfobacteriota</taxon>
        <taxon>Desulfobulbia</taxon>
        <taxon>Desulfobulbales</taxon>
        <taxon>Desulfobulbaceae</taxon>
        <taxon>Desulfolithobacter</taxon>
    </lineage>
</organism>
<accession>A0A915U3Q8</accession>
<name>A0A915U3Q8_9BACT</name>
<dbReference type="AlphaFoldDB" id="A0A915U3Q8"/>
<dbReference type="PROSITE" id="PS51125">
    <property type="entry name" value="NHL"/>
    <property type="match status" value="1"/>
</dbReference>
<dbReference type="InterPro" id="IPR050952">
    <property type="entry name" value="TRIM-NHL_E3_ligases"/>
</dbReference>
<dbReference type="Proteomes" id="UP001063350">
    <property type="component" value="Chromosome"/>
</dbReference>
<dbReference type="CDD" id="cd05819">
    <property type="entry name" value="NHL"/>
    <property type="match status" value="1"/>
</dbReference>
<evidence type="ECO:0000256" key="2">
    <source>
        <dbReference type="PROSITE-ProRule" id="PRU00504"/>
    </source>
</evidence>